<dbReference type="EC" id="1.13.12.3" evidence="3"/>
<dbReference type="Gene3D" id="3.50.50.60">
    <property type="entry name" value="FAD/NAD(P)-binding domain"/>
    <property type="match status" value="1"/>
</dbReference>
<evidence type="ECO:0000259" key="7">
    <source>
        <dbReference type="Pfam" id="PF01593"/>
    </source>
</evidence>
<evidence type="ECO:0000313" key="9">
    <source>
        <dbReference type="Proteomes" id="UP000826050"/>
    </source>
</evidence>
<gene>
    <name evidence="8" type="ORF">FE795_04280</name>
</gene>
<comment type="pathway">
    <text evidence="1">Plant hormone metabolism; auxin biosynthesis.</text>
</comment>
<dbReference type="Gene3D" id="3.90.660.10">
    <property type="match status" value="1"/>
</dbReference>
<proteinExistence type="inferred from homology"/>
<evidence type="ECO:0000313" key="8">
    <source>
        <dbReference type="EMBL" id="QXX78311.1"/>
    </source>
</evidence>
<dbReference type="PANTHER" id="PTHR10742">
    <property type="entry name" value="FLAVIN MONOAMINE OXIDASE"/>
    <property type="match status" value="1"/>
</dbReference>
<evidence type="ECO:0000256" key="1">
    <source>
        <dbReference type="ARBA" id="ARBA00004814"/>
    </source>
</evidence>
<accession>A0ABX8SQJ9</accession>
<dbReference type="PANTHER" id="PTHR10742:SF342">
    <property type="entry name" value="AMINE OXIDASE"/>
    <property type="match status" value="1"/>
</dbReference>
<evidence type="ECO:0000256" key="3">
    <source>
        <dbReference type="ARBA" id="ARBA00012535"/>
    </source>
</evidence>
<dbReference type="InterPro" id="IPR002937">
    <property type="entry name" value="Amino_oxidase"/>
</dbReference>
<keyword evidence="9" id="KW-1185">Reference proteome</keyword>
<dbReference type="Pfam" id="PF01593">
    <property type="entry name" value="Amino_oxidase"/>
    <property type="match status" value="1"/>
</dbReference>
<evidence type="ECO:0000256" key="2">
    <source>
        <dbReference type="ARBA" id="ARBA00005833"/>
    </source>
</evidence>
<comment type="similarity">
    <text evidence="2">Belongs to the tryptophan 2-monooxygenase family.</text>
</comment>
<comment type="catalytic activity">
    <reaction evidence="6">
        <text>L-tryptophan + O2 = indole-3-acetamide + CO2 + H2O</text>
        <dbReference type="Rhea" id="RHEA:16165"/>
        <dbReference type="ChEBI" id="CHEBI:15377"/>
        <dbReference type="ChEBI" id="CHEBI:15379"/>
        <dbReference type="ChEBI" id="CHEBI:16031"/>
        <dbReference type="ChEBI" id="CHEBI:16526"/>
        <dbReference type="ChEBI" id="CHEBI:57912"/>
        <dbReference type="EC" id="1.13.12.3"/>
    </reaction>
</comment>
<evidence type="ECO:0000256" key="5">
    <source>
        <dbReference type="ARBA" id="ARBA00023070"/>
    </source>
</evidence>
<evidence type="ECO:0000256" key="6">
    <source>
        <dbReference type="ARBA" id="ARBA00047321"/>
    </source>
</evidence>
<name>A0ABX8SQJ9_9BURK</name>
<dbReference type="SUPFAM" id="SSF54373">
    <property type="entry name" value="FAD-linked reductases, C-terminal domain"/>
    <property type="match status" value="1"/>
</dbReference>
<dbReference type="PRINTS" id="PR00411">
    <property type="entry name" value="PNDRDTASEI"/>
</dbReference>
<sequence>MSQVSQGGRLTRRHFLTMVGYAAGGAAMYQAMMRLGHAAEGSYDGPIRLEGKPRPGTSVVILGAGLAGMVAALELRNAGYQVKILEYRHKVGGRNWTLHGGDSYTELGGARQDVKFDKDQYINPGPWRIPFHHRALLDYCKRLKVKLEPFIQYNYNAYLHSKDHFNGKPQRFRHIHADFQGQVSELLSKAIHTHLLDAPLSTEDQEKLLEALRSWGALDKNMAYVKGHTSSEVRGFERDPGGGLHAQPEFSEPLKLADIVRSSVWHNMGIHDLYEFQQTMFQPVGGMDQIGAAFGNELEGLFTFNAKVTAIKQNDGKVTVGYKDQITGREHTEMADWCVCTIPLSILSQIDLDASKALHAAIDAVPYAPSVKVGLQFKRRFWEDDEAIYGGISYTDLPITQISYPSAGMMAGGKGVLLGGYMFGPSAVEWTSLSPEDRIRKAVEYGAQIHPQYKDEFESGVAVAWHRVPWTLGCYGMWTDQTRAAHYENLCQIDGRLVLAGEHASYVNAWQEGAVLSALNAITRLHSRIVGEQHADSQGGQS</sequence>
<organism evidence="8 9">
    <name type="scientific">Alcaligenes ammonioxydans</name>
    <dbReference type="NCBI Taxonomy" id="2582914"/>
    <lineage>
        <taxon>Bacteria</taxon>
        <taxon>Pseudomonadati</taxon>
        <taxon>Pseudomonadota</taxon>
        <taxon>Betaproteobacteria</taxon>
        <taxon>Burkholderiales</taxon>
        <taxon>Alcaligenaceae</taxon>
        <taxon>Alcaligenes</taxon>
    </lineage>
</organism>
<dbReference type="RefSeq" id="WP_131071357.1">
    <property type="nucleotide sequence ID" value="NZ_CP049362.1"/>
</dbReference>
<dbReference type="Proteomes" id="UP000826050">
    <property type="component" value="Chromosome"/>
</dbReference>
<dbReference type="InterPro" id="IPR006311">
    <property type="entry name" value="TAT_signal"/>
</dbReference>
<dbReference type="InterPro" id="IPR036188">
    <property type="entry name" value="FAD/NAD-bd_sf"/>
</dbReference>
<feature type="domain" description="Amine oxidase" evidence="7">
    <location>
        <begin position="66"/>
        <end position="521"/>
    </location>
</feature>
<dbReference type="Gene3D" id="1.20.1440.240">
    <property type="match status" value="1"/>
</dbReference>
<protein>
    <recommendedName>
        <fullName evidence="4">Tryptophan 2-monooxygenase</fullName>
        <ecNumber evidence="3">1.13.12.3</ecNumber>
    </recommendedName>
</protein>
<dbReference type="InterPro" id="IPR050281">
    <property type="entry name" value="Flavin_monoamine_oxidase"/>
</dbReference>
<keyword evidence="5" id="KW-0073">Auxin biosynthesis</keyword>
<dbReference type="PROSITE" id="PS51318">
    <property type="entry name" value="TAT"/>
    <property type="match status" value="1"/>
</dbReference>
<dbReference type="SUPFAM" id="SSF51905">
    <property type="entry name" value="FAD/NAD(P)-binding domain"/>
    <property type="match status" value="1"/>
</dbReference>
<evidence type="ECO:0000256" key="4">
    <source>
        <dbReference type="ARBA" id="ARBA00017871"/>
    </source>
</evidence>
<reference evidence="8 9" key="1">
    <citation type="submission" date="2020-02" db="EMBL/GenBank/DDBJ databases">
        <title>Partial ammonium oxidation to N2 by heterotrophic bacteria.</title>
        <authorList>
            <person name="Wu M."/>
        </authorList>
    </citation>
    <scope>NUCLEOTIDE SEQUENCE [LARGE SCALE GENOMIC DNA]</scope>
    <source>
        <strain evidence="8 9">HO-1</strain>
    </source>
</reference>
<dbReference type="EMBL" id="CP049362">
    <property type="protein sequence ID" value="QXX78311.1"/>
    <property type="molecule type" value="Genomic_DNA"/>
</dbReference>